<evidence type="ECO:0000313" key="3">
    <source>
        <dbReference type="EMBL" id="GAL90478.1"/>
    </source>
</evidence>
<dbReference type="STRING" id="504487.JCM19538_243"/>
<dbReference type="SUPFAM" id="SSF101898">
    <property type="entry name" value="NHL repeat"/>
    <property type="match status" value="1"/>
</dbReference>
<dbReference type="eggNOG" id="COG3386">
    <property type="taxonomic scope" value="Bacteria"/>
</dbReference>
<dbReference type="EMBL" id="BBNY01000074">
    <property type="protein sequence ID" value="GAL90478.1"/>
    <property type="molecule type" value="Genomic_DNA"/>
</dbReference>
<evidence type="ECO:0000313" key="2">
    <source>
        <dbReference type="EMBL" id="GAL70404.1"/>
    </source>
</evidence>
<keyword evidence="5" id="KW-1185">Reference proteome</keyword>
<evidence type="ECO:0000313" key="4">
    <source>
        <dbReference type="Proteomes" id="UP000029641"/>
    </source>
</evidence>
<dbReference type="OrthoDB" id="5599486at2"/>
<gene>
    <name evidence="1" type="ORF">JCM19301_1352</name>
    <name evidence="2" type="ORF">JCM19302_3526</name>
    <name evidence="3" type="ORF">JCM19538_243</name>
</gene>
<accession>A0A090VS06</accession>
<sequence length="265" mass="30333">MYYFQKLLLLTFLLTSCHSGKLNVIADLPMRLKEASAIETVVNSELLWTIEDAGNKNNIYGMDLKGNLIKNIDISNSSNIDWEDLTSDSKGNLYIGDFGNNSKNRDDFTIYKVSNLEHDEVTAERINFTLPKKVKSEDFEAFFILNNHFYIFSKENKSAKLFKVPNQIGKHTAAFISEFKMKGKHTKITSADVSDDGKTVVLLNHERLWKITDFKDDAFFKGNIEALEFEHDSQKEGICFKNNSMVYITDEKDKSEGGNLYTFNI</sequence>
<dbReference type="RefSeq" id="WP_042243209.1">
    <property type="nucleotide sequence ID" value="NZ_BBNR01000006.1"/>
</dbReference>
<protein>
    <submittedName>
        <fullName evidence="1">Uncharacterized protein</fullName>
    </submittedName>
</protein>
<dbReference type="EMBL" id="BBNS01000005">
    <property type="protein sequence ID" value="GAL70404.1"/>
    <property type="molecule type" value="Genomic_DNA"/>
</dbReference>
<dbReference type="Proteomes" id="UP000029646">
    <property type="component" value="Unassembled WGS sequence"/>
</dbReference>
<name>A0A090VS06_9FLAO</name>
<organism evidence="1 4">
    <name type="scientific">Jejuia pallidilutea</name>
    <dbReference type="NCBI Taxonomy" id="504487"/>
    <lineage>
        <taxon>Bacteria</taxon>
        <taxon>Pseudomonadati</taxon>
        <taxon>Bacteroidota</taxon>
        <taxon>Flavobacteriia</taxon>
        <taxon>Flavobacteriales</taxon>
        <taxon>Flavobacteriaceae</taxon>
        <taxon>Jejuia</taxon>
    </lineage>
</organism>
<dbReference type="AlphaFoldDB" id="A0A090VS06"/>
<evidence type="ECO:0000313" key="1">
    <source>
        <dbReference type="EMBL" id="GAL66808.1"/>
    </source>
</evidence>
<dbReference type="PROSITE" id="PS51257">
    <property type="entry name" value="PROKAR_LIPOPROTEIN"/>
    <property type="match status" value="1"/>
</dbReference>
<reference evidence="5" key="1">
    <citation type="journal article" date="2014" name="Genome Announc.">
        <title>Draft Genome Sequence of Marine Flavobacterium Jejuia pallidilutea Strain 11shimoA1 and Pigmentation Mutants.</title>
        <authorList>
            <person name="Takatani N."/>
            <person name="Nakanishi M."/>
            <person name="Meirelles P."/>
            <person name="Mino S."/>
            <person name="Suda W."/>
            <person name="Oshima K."/>
            <person name="Hattori M."/>
            <person name="Ohkuma M."/>
            <person name="Hosokawa M."/>
            <person name="Miyashita K."/>
            <person name="Thompson F.L."/>
            <person name="Niwa A."/>
            <person name="Sawabe T."/>
            <person name="Sawabe T."/>
        </authorList>
    </citation>
    <scope>NUCLEOTIDE SEQUENCE [LARGE SCALE GENOMIC DNA]</scope>
    <source>
        <strain evidence="5">JCM 19538</strain>
    </source>
</reference>
<evidence type="ECO:0000313" key="5">
    <source>
        <dbReference type="Proteomes" id="UP000030184"/>
    </source>
</evidence>
<comment type="caution">
    <text evidence="1">The sequence shown here is derived from an EMBL/GenBank/DDBJ whole genome shotgun (WGS) entry which is preliminary data.</text>
</comment>
<dbReference type="Proteomes" id="UP000029641">
    <property type="component" value="Unassembled WGS sequence"/>
</dbReference>
<dbReference type="Proteomes" id="UP000030184">
    <property type="component" value="Unassembled WGS sequence"/>
</dbReference>
<proteinExistence type="predicted"/>
<dbReference type="EMBL" id="BBNR01000006">
    <property type="protein sequence ID" value="GAL66808.1"/>
    <property type="molecule type" value="Genomic_DNA"/>
</dbReference>